<sequence length="435" mass="51310">MFLLDKSGTTLEDRKEVSQAAQEAKLDRELRRFEEELELFLIDKDHFLEDLYRRLKQITSLWKSWRCQRLREISVTQLVSAKQIEDLIHWEQNLPGKKKTITKIEKPTDMLIRFLQACLESRQLYEQFLLSIYKPLHLFFSDDKAAPFSEALGRVLEKWSYLLEPSPIDHRLLSAESSEAVHNMNLSKKPRDTNFNLILRLVPDFAVKGFEALYLARQWRALLGYSGYSRELKFIQIRRQRRSREHISSEPANIPVPFSIFHNLERKLNQSKDRYKTVDPRNHITKAVLHHETHTNTNYGVQGTFARSTNDDTKFTSFTRESNEQRIHRLQTDLKREQLQVQRLRNELLHVEIASRYMREPPMLRPLFDILASTKGKCRMLRNEISKQACQPDCAFDKIPNSRGLIQSSKDSFTSERKRLASRALLTSWHRAQTT</sequence>
<evidence type="ECO:0000256" key="1">
    <source>
        <dbReference type="SAM" id="Coils"/>
    </source>
</evidence>
<evidence type="ECO:0000313" key="2">
    <source>
        <dbReference type="EMBL" id="CAH3045781.1"/>
    </source>
</evidence>
<feature type="coiled-coil region" evidence="1">
    <location>
        <begin position="320"/>
        <end position="354"/>
    </location>
</feature>
<proteinExistence type="predicted"/>
<dbReference type="AlphaFoldDB" id="A0AAU9W495"/>
<evidence type="ECO:0000313" key="3">
    <source>
        <dbReference type="Proteomes" id="UP001159428"/>
    </source>
</evidence>
<dbReference type="Proteomes" id="UP001159428">
    <property type="component" value="Unassembled WGS sequence"/>
</dbReference>
<comment type="caution">
    <text evidence="2">The sequence shown here is derived from an EMBL/GenBank/DDBJ whole genome shotgun (WGS) entry which is preliminary data.</text>
</comment>
<gene>
    <name evidence="2" type="ORF">PMEA_00032888</name>
</gene>
<keyword evidence="3" id="KW-1185">Reference proteome</keyword>
<keyword evidence="1" id="KW-0175">Coiled coil</keyword>
<protein>
    <submittedName>
        <fullName evidence="2">Uncharacterized protein</fullName>
    </submittedName>
</protein>
<organism evidence="2 3">
    <name type="scientific">Pocillopora meandrina</name>
    <dbReference type="NCBI Taxonomy" id="46732"/>
    <lineage>
        <taxon>Eukaryota</taxon>
        <taxon>Metazoa</taxon>
        <taxon>Cnidaria</taxon>
        <taxon>Anthozoa</taxon>
        <taxon>Hexacorallia</taxon>
        <taxon>Scleractinia</taxon>
        <taxon>Astrocoeniina</taxon>
        <taxon>Pocilloporidae</taxon>
        <taxon>Pocillopora</taxon>
    </lineage>
</organism>
<name>A0AAU9W495_9CNID</name>
<dbReference type="EMBL" id="CALNXJ010000008">
    <property type="protein sequence ID" value="CAH3045781.1"/>
    <property type="molecule type" value="Genomic_DNA"/>
</dbReference>
<reference evidence="2 3" key="1">
    <citation type="submission" date="2022-05" db="EMBL/GenBank/DDBJ databases">
        <authorList>
            <consortium name="Genoscope - CEA"/>
            <person name="William W."/>
        </authorList>
    </citation>
    <scope>NUCLEOTIDE SEQUENCE [LARGE SCALE GENOMIC DNA]</scope>
</reference>
<accession>A0AAU9W495</accession>